<dbReference type="GO" id="GO:0015095">
    <property type="term" value="F:magnesium ion transmembrane transporter activity"/>
    <property type="evidence" value="ECO:0007669"/>
    <property type="project" value="TreeGrafter"/>
</dbReference>
<dbReference type="Proteomes" id="UP000233524">
    <property type="component" value="Unassembled WGS sequence"/>
</dbReference>
<dbReference type="AlphaFoldDB" id="A0A2N3N4P1"/>
<evidence type="ECO:0000256" key="3">
    <source>
        <dbReference type="ARBA" id="ARBA00022989"/>
    </source>
</evidence>
<keyword evidence="2 6" id="KW-0812">Transmembrane</keyword>
<dbReference type="Gene3D" id="1.20.58.340">
    <property type="entry name" value="Magnesium transport protein CorA, transmembrane region"/>
    <property type="match status" value="1"/>
</dbReference>
<keyword evidence="3 6" id="KW-1133">Transmembrane helix</keyword>
<dbReference type="STRING" id="41688.A0A2N3N4P1"/>
<dbReference type="OrthoDB" id="5430750at2759"/>
<dbReference type="GO" id="GO:0050897">
    <property type="term" value="F:cobalt ion binding"/>
    <property type="evidence" value="ECO:0007669"/>
    <property type="project" value="TreeGrafter"/>
</dbReference>
<keyword evidence="8" id="KW-1185">Reference proteome</keyword>
<gene>
    <name evidence="7" type="ORF">jhhlp_006001</name>
</gene>
<dbReference type="PANTHER" id="PTHR46494:SF1">
    <property type="entry name" value="CORA FAMILY METAL ION TRANSPORTER (EUROFUNG)"/>
    <property type="match status" value="1"/>
</dbReference>
<dbReference type="PANTHER" id="PTHR46494">
    <property type="entry name" value="CORA FAMILY METAL ION TRANSPORTER (EUROFUNG)"/>
    <property type="match status" value="1"/>
</dbReference>
<evidence type="ECO:0000256" key="2">
    <source>
        <dbReference type="ARBA" id="ARBA00022692"/>
    </source>
</evidence>
<dbReference type="Pfam" id="PF01544">
    <property type="entry name" value="CorA"/>
    <property type="match status" value="1"/>
</dbReference>
<dbReference type="GO" id="GO:0015087">
    <property type="term" value="F:cobalt ion transmembrane transporter activity"/>
    <property type="evidence" value="ECO:0007669"/>
    <property type="project" value="TreeGrafter"/>
</dbReference>
<dbReference type="GO" id="GO:0000287">
    <property type="term" value="F:magnesium ion binding"/>
    <property type="evidence" value="ECO:0007669"/>
    <property type="project" value="TreeGrafter"/>
</dbReference>
<proteinExistence type="predicted"/>
<dbReference type="GO" id="GO:0005886">
    <property type="term" value="C:plasma membrane"/>
    <property type="evidence" value="ECO:0007669"/>
    <property type="project" value="UniProtKB-SubCell"/>
</dbReference>
<organism evidence="7 8">
    <name type="scientific">Lomentospora prolificans</name>
    <dbReference type="NCBI Taxonomy" id="41688"/>
    <lineage>
        <taxon>Eukaryota</taxon>
        <taxon>Fungi</taxon>
        <taxon>Dikarya</taxon>
        <taxon>Ascomycota</taxon>
        <taxon>Pezizomycotina</taxon>
        <taxon>Sordariomycetes</taxon>
        <taxon>Hypocreomycetidae</taxon>
        <taxon>Microascales</taxon>
        <taxon>Microascaceae</taxon>
        <taxon>Lomentospora</taxon>
    </lineage>
</organism>
<evidence type="ECO:0000256" key="5">
    <source>
        <dbReference type="SAM" id="MobiDB-lite"/>
    </source>
</evidence>
<evidence type="ECO:0008006" key="9">
    <source>
        <dbReference type="Google" id="ProtNLM"/>
    </source>
</evidence>
<dbReference type="EMBL" id="NLAX01000701">
    <property type="protein sequence ID" value="PKS07399.1"/>
    <property type="molecule type" value="Genomic_DNA"/>
</dbReference>
<evidence type="ECO:0000256" key="1">
    <source>
        <dbReference type="ARBA" id="ARBA00004651"/>
    </source>
</evidence>
<evidence type="ECO:0000313" key="7">
    <source>
        <dbReference type="EMBL" id="PKS07399.1"/>
    </source>
</evidence>
<protein>
    <recommendedName>
        <fullName evidence="9">Magnesium transporter</fullName>
    </recommendedName>
</protein>
<evidence type="ECO:0000313" key="8">
    <source>
        <dbReference type="Proteomes" id="UP000233524"/>
    </source>
</evidence>
<dbReference type="InterPro" id="IPR002523">
    <property type="entry name" value="MgTranspt_CorA/ZnTranspt_ZntB"/>
</dbReference>
<feature type="region of interest" description="Disordered" evidence="5">
    <location>
        <begin position="1"/>
        <end position="80"/>
    </location>
</feature>
<evidence type="ECO:0000256" key="4">
    <source>
        <dbReference type="ARBA" id="ARBA00023136"/>
    </source>
</evidence>
<keyword evidence="4 6" id="KW-0472">Membrane</keyword>
<dbReference type="SUPFAM" id="SSF144083">
    <property type="entry name" value="Magnesium transport protein CorA, transmembrane region"/>
    <property type="match status" value="1"/>
</dbReference>
<feature type="transmembrane region" description="Helical" evidence="6">
    <location>
        <begin position="627"/>
        <end position="648"/>
    </location>
</feature>
<sequence>MSSSDDSDVPPETNSSNTAVADEISPNQPGPAHLEVPQRPGPDVIVQPPRYTRPLPSEMATALSNQPAQEARRRSNNTRSTRHILLHFSGSVPRYTSPEEKQRRAEWEAKRKSALEAMERVAEPGKRSRISHFWRVTTHSEKLRMHYEPEDCDAREACKFWFPQPASVPIHVCDFKRESGSRYNSTLGNIEKFFESKPDDVHVRWIHVPLGKGILQSTIEDMFRYTGSGQIGKPFLKGSLDPAWHYPELSMLSFVNHNRYIEKMDAFRFLSNLDVLANGVGDDPLQGLTRRQQNDVKWRAKHVGRTIDFWDFVRADFPNPLPERFLGQASNTNVKGPLPTDNDRQAISDHEQFLNAMLMTCQLRAFHRSDGYLLTFSNTTGIDYLGKPFREWLDQPDQFMHDSEVSILAHVAENFTASGTSRWHYPTVEWLIVYLMTEAATVPHNIRQGRNSISLLTAYQDIARELKQRQKRPWERGESPRLVRKYLNCLEELRAITDLARQKLAILRGMLSDAERFEAEYADEGTLPNQDDEMETMKERIDWAIDMVEEQRQDSKFLVEYFETALTELFQLRSIEQNEMAIVADSQNKAVLLFTGVTIIFLPLSFFTSYFGMNLQGIVNTNRDETYFWSVCGTIGFVMVFTLVGYAFRDDLNRQLHTRSLAKMRAIRGF</sequence>
<comment type="subcellular location">
    <subcellularLocation>
        <location evidence="1">Cell membrane</location>
        <topology evidence="1">Multi-pass membrane protein</topology>
    </subcellularLocation>
</comment>
<name>A0A2N3N4P1_9PEZI</name>
<reference evidence="7 8" key="1">
    <citation type="journal article" date="2017" name="G3 (Bethesda)">
        <title>First Draft Genome Sequence of the Pathogenic Fungus Lomentospora prolificans (Formerly Scedosporium prolificans).</title>
        <authorList>
            <person name="Luo R."/>
            <person name="Zimin A."/>
            <person name="Workman R."/>
            <person name="Fan Y."/>
            <person name="Pertea G."/>
            <person name="Grossman N."/>
            <person name="Wear M.P."/>
            <person name="Jia B."/>
            <person name="Miller H."/>
            <person name="Casadevall A."/>
            <person name="Timp W."/>
            <person name="Zhang S.X."/>
            <person name="Salzberg S.L."/>
        </authorList>
    </citation>
    <scope>NUCLEOTIDE SEQUENCE [LARGE SCALE GENOMIC DNA]</scope>
    <source>
        <strain evidence="7 8">JHH-5317</strain>
    </source>
</reference>
<accession>A0A2N3N4P1</accession>
<dbReference type="InParanoid" id="A0A2N3N4P1"/>
<comment type="caution">
    <text evidence="7">The sequence shown here is derived from an EMBL/GenBank/DDBJ whole genome shotgun (WGS) entry which is preliminary data.</text>
</comment>
<feature type="transmembrane region" description="Helical" evidence="6">
    <location>
        <begin position="590"/>
        <end position="607"/>
    </location>
</feature>
<evidence type="ECO:0000256" key="6">
    <source>
        <dbReference type="SAM" id="Phobius"/>
    </source>
</evidence>
<dbReference type="InterPro" id="IPR045863">
    <property type="entry name" value="CorA_TM1_TM2"/>
</dbReference>
<dbReference type="VEuPathDB" id="FungiDB:jhhlp_006001"/>